<comment type="similarity">
    <text evidence="2 7">Belongs to the group II decarboxylase family.</text>
</comment>
<dbReference type="Gene3D" id="3.90.1150.10">
    <property type="entry name" value="Aspartate Aminotransferase, domain 1"/>
    <property type="match status" value="1"/>
</dbReference>
<dbReference type="InterPro" id="IPR015424">
    <property type="entry name" value="PyrdxlP-dep_Trfase"/>
</dbReference>
<dbReference type="InterPro" id="IPR021115">
    <property type="entry name" value="Pyridoxal-P_BS"/>
</dbReference>
<evidence type="ECO:0000256" key="4">
    <source>
        <dbReference type="ARBA" id="ARBA00022898"/>
    </source>
</evidence>
<evidence type="ECO:0000256" key="5">
    <source>
        <dbReference type="ARBA" id="ARBA00023239"/>
    </source>
</evidence>
<evidence type="ECO:0000313" key="8">
    <source>
        <dbReference type="EnsemblPlants" id="ORUFI04G01840.1"/>
    </source>
</evidence>
<evidence type="ECO:0000256" key="7">
    <source>
        <dbReference type="RuleBase" id="RU000382"/>
    </source>
</evidence>
<evidence type="ECO:0000256" key="1">
    <source>
        <dbReference type="ARBA" id="ARBA00001933"/>
    </source>
</evidence>
<reference evidence="8" key="2">
    <citation type="submission" date="2015-06" db="UniProtKB">
        <authorList>
            <consortium name="EnsemblPlants"/>
        </authorList>
    </citation>
    <scope>IDENTIFICATION</scope>
</reference>
<keyword evidence="4 6" id="KW-0663">Pyridoxal phosphate</keyword>
<sequence>MTAGSLVDELLSSMGGFHIDEPPSAASELEKRQDDMANLLATFKEHLQERSAHSIAPTLGTVGRINEESRTRRNAGYPINFEFDFGPVIEFLNMRLNNAGDPFMECNYGIHSKKFEIAVLDWFARLWELPKDQYWGYVTSGGTEGNMHGLLVGRELFPEGIIYTSCDSHYSIFKAAKMYRVQCIKIDTLFSGTTMKGAVDDLDEIVMILENCGFANRFYIHCDSALVGLMMPFIKQAPKLTFKKPIGSICISGHKFIGCPIPCGVLITRLMDINHVMSTNIEYISSNDTTIEGSRNGHAPIFLWYALKRIGYNGLGKMVENCLKNAQYLALRLREMGVSVFLNALSITVVFERPKDETFVRKWQLACQGKIAHVVVMPNVSLERINMFLEEFTKSRIALLQDKCVAGDVGQENCLCSLHLDRKKEAV</sequence>
<evidence type="ECO:0000256" key="2">
    <source>
        <dbReference type="ARBA" id="ARBA00009533"/>
    </source>
</evidence>
<dbReference type="GO" id="GO:0030170">
    <property type="term" value="F:pyridoxal phosphate binding"/>
    <property type="evidence" value="ECO:0007669"/>
    <property type="project" value="InterPro"/>
</dbReference>
<dbReference type="Gramene" id="ORUFI04G01840.1">
    <property type="protein sequence ID" value="ORUFI04G01840.1"/>
    <property type="gene ID" value="ORUFI04G01840"/>
</dbReference>
<name>A0A0E0P4X3_ORYRU</name>
<protein>
    <recommendedName>
        <fullName evidence="10">Serine decarboxylase</fullName>
    </recommendedName>
</protein>
<proteinExistence type="inferred from homology"/>
<keyword evidence="3" id="KW-0210">Decarboxylase</keyword>
<dbReference type="eggNOG" id="KOG0629">
    <property type="taxonomic scope" value="Eukaryota"/>
</dbReference>
<evidence type="ECO:0000256" key="3">
    <source>
        <dbReference type="ARBA" id="ARBA00022793"/>
    </source>
</evidence>
<dbReference type="AlphaFoldDB" id="A0A0E0P4X3"/>
<dbReference type="PANTHER" id="PTHR46101:SF8">
    <property type="entry name" value="SERINE DECARBOXYLASE 2"/>
    <property type="match status" value="1"/>
</dbReference>
<feature type="modified residue" description="N6-(pyridoxal phosphate)lysine" evidence="6">
    <location>
        <position position="255"/>
    </location>
</feature>
<dbReference type="PANTHER" id="PTHR46101">
    <property type="match status" value="1"/>
</dbReference>
<keyword evidence="5 7" id="KW-0456">Lyase</keyword>
<dbReference type="InterPro" id="IPR015422">
    <property type="entry name" value="PyrdxlP-dep_Trfase_small"/>
</dbReference>
<evidence type="ECO:0000313" key="9">
    <source>
        <dbReference type="Proteomes" id="UP000008022"/>
    </source>
</evidence>
<evidence type="ECO:0008006" key="10">
    <source>
        <dbReference type="Google" id="ProtNLM"/>
    </source>
</evidence>
<dbReference type="EnsemblPlants" id="ORUFI04G01840.1">
    <property type="protein sequence ID" value="ORUFI04G01840.1"/>
    <property type="gene ID" value="ORUFI04G01840"/>
</dbReference>
<dbReference type="InterPro" id="IPR015421">
    <property type="entry name" value="PyrdxlP-dep_Trfase_major"/>
</dbReference>
<dbReference type="Pfam" id="PF00282">
    <property type="entry name" value="Pyridoxal_deC"/>
    <property type="match status" value="1"/>
</dbReference>
<accession>A0A0E0P4X3</accession>
<organism evidence="8 9">
    <name type="scientific">Oryza rufipogon</name>
    <name type="common">Brownbeard rice</name>
    <name type="synonym">Asian wild rice</name>
    <dbReference type="NCBI Taxonomy" id="4529"/>
    <lineage>
        <taxon>Eukaryota</taxon>
        <taxon>Viridiplantae</taxon>
        <taxon>Streptophyta</taxon>
        <taxon>Embryophyta</taxon>
        <taxon>Tracheophyta</taxon>
        <taxon>Spermatophyta</taxon>
        <taxon>Magnoliopsida</taxon>
        <taxon>Liliopsida</taxon>
        <taxon>Poales</taxon>
        <taxon>Poaceae</taxon>
        <taxon>BOP clade</taxon>
        <taxon>Oryzoideae</taxon>
        <taxon>Oryzeae</taxon>
        <taxon>Oryzinae</taxon>
        <taxon>Oryza</taxon>
    </lineage>
</organism>
<dbReference type="InterPro" id="IPR051151">
    <property type="entry name" value="Group_II_Decarboxylase"/>
</dbReference>
<dbReference type="PROSITE" id="PS00392">
    <property type="entry name" value="DDC_GAD_HDC_YDC"/>
    <property type="match status" value="1"/>
</dbReference>
<dbReference type="GO" id="GO:0016831">
    <property type="term" value="F:carboxy-lyase activity"/>
    <property type="evidence" value="ECO:0007669"/>
    <property type="project" value="UniProtKB-KW"/>
</dbReference>
<dbReference type="OMA" id="NCADFRA"/>
<dbReference type="STRING" id="4529.A0A0E0P4X3"/>
<dbReference type="GO" id="GO:0019752">
    <property type="term" value="P:carboxylic acid metabolic process"/>
    <property type="evidence" value="ECO:0007669"/>
    <property type="project" value="InterPro"/>
</dbReference>
<dbReference type="SUPFAM" id="SSF53383">
    <property type="entry name" value="PLP-dependent transferases"/>
    <property type="match status" value="1"/>
</dbReference>
<dbReference type="Gene3D" id="3.40.640.10">
    <property type="entry name" value="Type I PLP-dependent aspartate aminotransferase-like (Major domain)"/>
    <property type="match status" value="2"/>
</dbReference>
<dbReference type="InterPro" id="IPR002129">
    <property type="entry name" value="PyrdxlP-dep_de-COase"/>
</dbReference>
<comment type="cofactor">
    <cofactor evidence="1 6 7">
        <name>pyridoxal 5'-phosphate</name>
        <dbReference type="ChEBI" id="CHEBI:597326"/>
    </cofactor>
</comment>
<evidence type="ECO:0000256" key="6">
    <source>
        <dbReference type="PIRSR" id="PIRSR602129-50"/>
    </source>
</evidence>
<keyword evidence="9" id="KW-1185">Reference proteome</keyword>
<dbReference type="Proteomes" id="UP000008022">
    <property type="component" value="Unassembled WGS sequence"/>
</dbReference>
<reference evidence="9" key="1">
    <citation type="submission" date="2013-06" db="EMBL/GenBank/DDBJ databases">
        <authorList>
            <person name="Zhao Q."/>
        </authorList>
    </citation>
    <scope>NUCLEOTIDE SEQUENCE</scope>
    <source>
        <strain evidence="9">cv. W1943</strain>
    </source>
</reference>
<dbReference type="HOGENOM" id="CLU_028929_0_1_1"/>